<dbReference type="SUPFAM" id="SSF57716">
    <property type="entry name" value="Glucocorticoid receptor-like (DNA-binding domain)"/>
    <property type="match status" value="1"/>
</dbReference>
<evidence type="ECO:0000256" key="1">
    <source>
        <dbReference type="ARBA" id="ARBA00022723"/>
    </source>
</evidence>
<accession>A0A5C1NG83</accession>
<sequence length="141" mass="16560">MPAVVDEEAHLLGMPDDDYMNNEQLAFFRQRLLQEQPQVEERLHEVRHAMVAYERGGDELDQASYEEELRLQLRQADRETRLLANIAAALKRIEVGEFGYCEETGEPIGIARLLFRPTARLCLEAKQRQEQREHHYAKVRR</sequence>
<dbReference type="PANTHER" id="PTHR33823:SF2">
    <property type="entry name" value="RNA POLYMERASE-BINDING TRANSCRIPTION FACTOR DKSA"/>
    <property type="match status" value="1"/>
</dbReference>
<dbReference type="InterPro" id="IPR000962">
    <property type="entry name" value="Znf_DskA_TraR"/>
</dbReference>
<dbReference type="InterPro" id="IPR048489">
    <property type="entry name" value="DksA_N"/>
</dbReference>
<evidence type="ECO:0000313" key="8">
    <source>
        <dbReference type="Proteomes" id="UP000324285"/>
    </source>
</evidence>
<evidence type="ECO:0000256" key="2">
    <source>
        <dbReference type="ARBA" id="ARBA00022771"/>
    </source>
</evidence>
<dbReference type="Pfam" id="PF21157">
    <property type="entry name" value="DksA_N"/>
    <property type="match status" value="1"/>
</dbReference>
<dbReference type="OrthoDB" id="9803742at2"/>
<keyword evidence="2" id="KW-0863">Zinc-finger</keyword>
<feature type="zinc finger region" description="dksA C4-type" evidence="4">
    <location>
        <begin position="101"/>
        <end position="125"/>
    </location>
</feature>
<evidence type="ECO:0000256" key="4">
    <source>
        <dbReference type="PROSITE-ProRule" id="PRU00510"/>
    </source>
</evidence>
<dbReference type="RefSeq" id="WP_149285314.1">
    <property type="nucleotide sequence ID" value="NZ_CP038437.2"/>
</dbReference>
<organism evidence="7 8">
    <name type="scientific">Halomonas binhaiensis</name>
    <dbReference type="NCBI Taxonomy" id="2562282"/>
    <lineage>
        <taxon>Bacteria</taxon>
        <taxon>Pseudomonadati</taxon>
        <taxon>Pseudomonadota</taxon>
        <taxon>Gammaproteobacteria</taxon>
        <taxon>Oceanospirillales</taxon>
        <taxon>Halomonadaceae</taxon>
        <taxon>Halomonas</taxon>
    </lineage>
</organism>
<feature type="domain" description="DnaK suppressor protein DksA N-terminal" evidence="6">
    <location>
        <begin position="24"/>
        <end position="93"/>
    </location>
</feature>
<dbReference type="InterPro" id="IPR037187">
    <property type="entry name" value="DnaK_N"/>
</dbReference>
<evidence type="ECO:0000259" key="5">
    <source>
        <dbReference type="Pfam" id="PF01258"/>
    </source>
</evidence>
<dbReference type="PROSITE" id="PS51128">
    <property type="entry name" value="ZF_DKSA_2"/>
    <property type="match status" value="1"/>
</dbReference>
<dbReference type="Proteomes" id="UP000324285">
    <property type="component" value="Chromosome"/>
</dbReference>
<dbReference type="Gene3D" id="1.20.120.910">
    <property type="entry name" value="DksA, coiled-coil domain"/>
    <property type="match status" value="1"/>
</dbReference>
<evidence type="ECO:0000256" key="3">
    <source>
        <dbReference type="ARBA" id="ARBA00022833"/>
    </source>
</evidence>
<name>A0A5C1NG83_9GAMM</name>
<keyword evidence="3" id="KW-0862">Zinc</keyword>
<dbReference type="KEGG" id="hbh:E4T21_12400"/>
<dbReference type="SUPFAM" id="SSF109635">
    <property type="entry name" value="DnaK suppressor protein DksA, alpha-hairpin domain"/>
    <property type="match status" value="1"/>
</dbReference>
<dbReference type="PROSITE" id="PS01102">
    <property type="entry name" value="ZF_DKSA_1"/>
    <property type="match status" value="1"/>
</dbReference>
<dbReference type="Pfam" id="PF01258">
    <property type="entry name" value="zf-dskA_traR"/>
    <property type="match status" value="1"/>
</dbReference>
<dbReference type="AlphaFoldDB" id="A0A5C1NG83"/>
<keyword evidence="8" id="KW-1185">Reference proteome</keyword>
<dbReference type="InterPro" id="IPR020458">
    <property type="entry name" value="Znf_DskA_TraR_CS"/>
</dbReference>
<dbReference type="GO" id="GO:0008270">
    <property type="term" value="F:zinc ion binding"/>
    <property type="evidence" value="ECO:0007669"/>
    <property type="project" value="UniProtKB-KW"/>
</dbReference>
<feature type="domain" description="Zinc finger DksA/TraR C4-type" evidence="5">
    <location>
        <begin position="96"/>
        <end position="131"/>
    </location>
</feature>
<keyword evidence="1" id="KW-0479">Metal-binding</keyword>
<dbReference type="PANTHER" id="PTHR33823">
    <property type="entry name" value="RNA POLYMERASE-BINDING TRANSCRIPTION FACTOR DKSA-RELATED"/>
    <property type="match status" value="1"/>
</dbReference>
<evidence type="ECO:0000259" key="6">
    <source>
        <dbReference type="Pfam" id="PF21157"/>
    </source>
</evidence>
<reference evidence="7" key="1">
    <citation type="submission" date="2021-02" db="EMBL/GenBank/DDBJ databases">
        <title>Strain Y2R2, a novel species of the genus Halomonas.</title>
        <authorList>
            <person name="Huang H."/>
        </authorList>
    </citation>
    <scope>NUCLEOTIDE SEQUENCE</scope>
    <source>
        <strain evidence="7">Y2R2</strain>
    </source>
</reference>
<gene>
    <name evidence="7" type="ORF">E4T21_12400</name>
</gene>
<protein>
    <submittedName>
        <fullName evidence="7">TraR/DksA C4-type zinc finger protein</fullName>
    </submittedName>
</protein>
<proteinExistence type="predicted"/>
<dbReference type="EMBL" id="CP038437">
    <property type="protein sequence ID" value="QEM82256.1"/>
    <property type="molecule type" value="Genomic_DNA"/>
</dbReference>
<evidence type="ECO:0000313" key="7">
    <source>
        <dbReference type="EMBL" id="QEM82256.1"/>
    </source>
</evidence>